<dbReference type="NCBIfam" id="NF045814">
    <property type="entry name" value="HdxpentlteDhPtlF"/>
    <property type="match status" value="1"/>
</dbReference>
<feature type="domain" description="Ketoreductase" evidence="4">
    <location>
        <begin position="25"/>
        <end position="211"/>
    </location>
</feature>
<dbReference type="InterPro" id="IPR020904">
    <property type="entry name" value="Sc_DH/Rdtase_CS"/>
</dbReference>
<feature type="compositionally biased region" description="Basic residues" evidence="3">
    <location>
        <begin position="291"/>
        <end position="300"/>
    </location>
</feature>
<dbReference type="AlphaFoldDB" id="A0A1H9N5X1"/>
<evidence type="ECO:0000313" key="6">
    <source>
        <dbReference type="Proteomes" id="UP000182841"/>
    </source>
</evidence>
<feature type="region of interest" description="Disordered" evidence="3">
    <location>
        <begin position="273"/>
        <end position="300"/>
    </location>
</feature>
<keyword evidence="2" id="KW-0560">Oxidoreductase</keyword>
<evidence type="ECO:0000256" key="1">
    <source>
        <dbReference type="ARBA" id="ARBA00006484"/>
    </source>
</evidence>
<dbReference type="GO" id="GO:0016491">
    <property type="term" value="F:oxidoreductase activity"/>
    <property type="evidence" value="ECO:0007669"/>
    <property type="project" value="UniProtKB-KW"/>
</dbReference>
<dbReference type="PROSITE" id="PS00061">
    <property type="entry name" value="ADH_SHORT"/>
    <property type="match status" value="1"/>
</dbReference>
<sequence length="300" mass="31548">MGNGALSFGAPARRSGESPVDLQTRTAVVTGAASGIGLALSARFARAGVGVVMADIDDALHRRASELAAQGAQVTAVTADLTDPEAVDRLADTAFDRLGGVDVVCNNAGVLGPIGQPLWEVPLEQMRQVFEANHWAHVLMARAFVPRLLEHGRPAHLIHTASMSAFVVGAGSAAYAASKHADLAVARSLRADLRGTGILVSVLCPGRVDTPMVQGLAAPRGAGGDTSVSAEDVAGLVWEALGSDRFYLFSNADAALRLRDQFDDVWRHVSLPSPSPEEELWPAPTATTVATRHRPSTWKR</sequence>
<dbReference type="InterPro" id="IPR054968">
    <property type="entry name" value="HdxpentlteDhPtlF"/>
</dbReference>
<evidence type="ECO:0000256" key="3">
    <source>
        <dbReference type="SAM" id="MobiDB-lite"/>
    </source>
</evidence>
<gene>
    <name evidence="5" type="ORF">SAMN05421870_10188</name>
</gene>
<protein>
    <submittedName>
        <fullName evidence="5">1-deoxy-11beta-hydroxypentalenate dehydrogenase</fullName>
    </submittedName>
</protein>
<dbReference type="Proteomes" id="UP000182841">
    <property type="component" value="Unassembled WGS sequence"/>
</dbReference>
<comment type="similarity">
    <text evidence="1">Belongs to the short-chain dehydrogenases/reductases (SDR) family.</text>
</comment>
<dbReference type="InterPro" id="IPR036291">
    <property type="entry name" value="NAD(P)-bd_dom_sf"/>
</dbReference>
<dbReference type="PANTHER" id="PTHR43669">
    <property type="entry name" value="5-KETO-D-GLUCONATE 5-REDUCTASE"/>
    <property type="match status" value="1"/>
</dbReference>
<dbReference type="Gene3D" id="3.40.50.720">
    <property type="entry name" value="NAD(P)-binding Rossmann-like Domain"/>
    <property type="match status" value="1"/>
</dbReference>
<feature type="region of interest" description="Disordered" evidence="3">
    <location>
        <begin position="1"/>
        <end position="21"/>
    </location>
</feature>
<dbReference type="PRINTS" id="PR00081">
    <property type="entry name" value="GDHRDH"/>
</dbReference>
<proteinExistence type="inferred from homology"/>
<dbReference type="CDD" id="cd05233">
    <property type="entry name" value="SDR_c"/>
    <property type="match status" value="1"/>
</dbReference>
<name>A0A1H9N5X1_9ACTN</name>
<dbReference type="InterPro" id="IPR057326">
    <property type="entry name" value="KR_dom"/>
</dbReference>
<evidence type="ECO:0000259" key="4">
    <source>
        <dbReference type="SMART" id="SM00822"/>
    </source>
</evidence>
<dbReference type="SUPFAM" id="SSF51735">
    <property type="entry name" value="NAD(P)-binding Rossmann-fold domains"/>
    <property type="match status" value="1"/>
</dbReference>
<dbReference type="STRING" id="943816.AN217_11570"/>
<dbReference type="EMBL" id="FOGO01000001">
    <property type="protein sequence ID" value="SER30803.1"/>
    <property type="molecule type" value="Genomic_DNA"/>
</dbReference>
<accession>A0A1H9N5X1</accession>
<dbReference type="SMART" id="SM00822">
    <property type="entry name" value="PKS_KR"/>
    <property type="match status" value="1"/>
</dbReference>
<keyword evidence="6" id="KW-1185">Reference proteome</keyword>
<evidence type="ECO:0000256" key="2">
    <source>
        <dbReference type="ARBA" id="ARBA00023002"/>
    </source>
</evidence>
<dbReference type="Pfam" id="PF00106">
    <property type="entry name" value="adh_short"/>
    <property type="match status" value="1"/>
</dbReference>
<evidence type="ECO:0000313" key="5">
    <source>
        <dbReference type="EMBL" id="SER30803.1"/>
    </source>
</evidence>
<dbReference type="InterPro" id="IPR002347">
    <property type="entry name" value="SDR_fam"/>
</dbReference>
<organism evidence="5 6">
    <name type="scientific">Streptomyces qinglanensis</name>
    <dbReference type="NCBI Taxonomy" id="943816"/>
    <lineage>
        <taxon>Bacteria</taxon>
        <taxon>Bacillati</taxon>
        <taxon>Actinomycetota</taxon>
        <taxon>Actinomycetes</taxon>
        <taxon>Kitasatosporales</taxon>
        <taxon>Streptomycetaceae</taxon>
        <taxon>Streptomyces</taxon>
    </lineage>
</organism>
<dbReference type="PANTHER" id="PTHR43669:SF3">
    <property type="entry name" value="ALCOHOL DEHYDROGENASE, PUTATIVE (AFU_ORTHOLOGUE AFUA_3G03445)-RELATED"/>
    <property type="match status" value="1"/>
</dbReference>
<reference evidence="6" key="1">
    <citation type="submission" date="2016-10" db="EMBL/GenBank/DDBJ databases">
        <authorList>
            <person name="Varghese N."/>
            <person name="Submissions S."/>
        </authorList>
    </citation>
    <scope>NUCLEOTIDE SEQUENCE [LARGE SCALE GENOMIC DNA]</scope>
    <source>
        <strain evidence="6">CGMCC 4.6825</strain>
    </source>
</reference>